<dbReference type="InterPro" id="IPR011013">
    <property type="entry name" value="Gal_mutarotase_sf_dom"/>
</dbReference>
<dbReference type="AlphaFoldDB" id="A0A844G0A1"/>
<dbReference type="GO" id="GO:0047938">
    <property type="term" value="F:glucose-6-phosphate 1-epimerase activity"/>
    <property type="evidence" value="ECO:0007669"/>
    <property type="project" value="UniProtKB-UniRule"/>
</dbReference>
<dbReference type="Gene3D" id="2.70.98.10">
    <property type="match status" value="1"/>
</dbReference>
<evidence type="ECO:0000256" key="4">
    <source>
        <dbReference type="PIRNR" id="PIRNR016020"/>
    </source>
</evidence>
<evidence type="ECO:0000256" key="3">
    <source>
        <dbReference type="ARBA" id="ARBA00023235"/>
    </source>
</evidence>
<feature type="active site" evidence="5">
    <location>
        <position position="272"/>
    </location>
</feature>
<reference evidence="6 7" key="1">
    <citation type="submission" date="2019-08" db="EMBL/GenBank/DDBJ databases">
        <title>In-depth cultivation of the pig gut microbiome towards novel bacterial diversity and tailored functional studies.</title>
        <authorList>
            <person name="Wylensek D."/>
            <person name="Hitch T.C.A."/>
            <person name="Clavel T."/>
        </authorList>
    </citation>
    <scope>NUCLEOTIDE SEQUENCE [LARGE SCALE GENOMIC DNA]</scope>
    <source>
        <strain evidence="6 7">BBE-744-WT-12</strain>
    </source>
</reference>
<comment type="similarity">
    <text evidence="2 4">Belongs to the glucose-6-phosphate 1-epimerase family.</text>
</comment>
<evidence type="ECO:0000256" key="1">
    <source>
        <dbReference type="ARBA" id="ARBA00001096"/>
    </source>
</evidence>
<proteinExistence type="inferred from homology"/>
<dbReference type="PIRSF" id="PIRSF016020">
    <property type="entry name" value="PHexose_mutarotase"/>
    <property type="match status" value="1"/>
</dbReference>
<protein>
    <recommendedName>
        <fullName evidence="4">Putative glucose-6-phosphate 1-epimerase</fullName>
        <ecNumber evidence="4">5.1.3.15</ecNumber>
    </recommendedName>
</protein>
<dbReference type="EMBL" id="VUNS01000007">
    <property type="protein sequence ID" value="MST97060.1"/>
    <property type="molecule type" value="Genomic_DNA"/>
</dbReference>
<dbReference type="Proteomes" id="UP000435649">
    <property type="component" value="Unassembled WGS sequence"/>
</dbReference>
<organism evidence="6 7">
    <name type="scientific">Victivallis lenta</name>
    <dbReference type="NCBI Taxonomy" id="2606640"/>
    <lineage>
        <taxon>Bacteria</taxon>
        <taxon>Pseudomonadati</taxon>
        <taxon>Lentisphaerota</taxon>
        <taxon>Lentisphaeria</taxon>
        <taxon>Victivallales</taxon>
        <taxon>Victivallaceae</taxon>
        <taxon>Victivallis</taxon>
    </lineage>
</organism>
<dbReference type="InterPro" id="IPR014718">
    <property type="entry name" value="GH-type_carb-bd"/>
</dbReference>
<dbReference type="GO" id="GO:0005975">
    <property type="term" value="P:carbohydrate metabolic process"/>
    <property type="evidence" value="ECO:0007669"/>
    <property type="project" value="InterPro"/>
</dbReference>
<sequence length="298" mass="32689">MNLEELQKTFGADTVTFRKGPGEFTTVIIDNGAAEAEICLHGAHLMKFVPAGAVPVLWMSKSSWFEPNRPIRGGVPICWPYFGAAADPALPAHGFARLSEWNLAEIDSSEKGMTRVALTLSPADVTAVPVPFPFELRMEFVIGKVLQMTLTMKNCSDSEQIITDALHTYFNVKSAGAITISGLDGVSYEDRVVGAKVFGGVQDGDIRIDREVDRVYLDTADAVEIHDPGYDRTILVEKFGSESTVVWNPWIRKSQAMPDFGDDEYHTMVCIEAVNAAKDRRILAPGATHVISQKITLK</sequence>
<feature type="active site" evidence="5">
    <location>
        <position position="167"/>
    </location>
</feature>
<dbReference type="RefSeq" id="WP_106053613.1">
    <property type="nucleotide sequence ID" value="NZ_CALXOB010000025.1"/>
</dbReference>
<name>A0A844G0A1_9BACT</name>
<accession>A0A844G0A1</accession>
<keyword evidence="7" id="KW-1185">Reference proteome</keyword>
<evidence type="ECO:0000313" key="6">
    <source>
        <dbReference type="EMBL" id="MST97060.1"/>
    </source>
</evidence>
<dbReference type="Pfam" id="PF01263">
    <property type="entry name" value="Aldose_epim"/>
    <property type="match status" value="1"/>
</dbReference>
<evidence type="ECO:0000256" key="5">
    <source>
        <dbReference type="PIRSR" id="PIRSR016020-1"/>
    </source>
</evidence>
<dbReference type="GO" id="GO:0030246">
    <property type="term" value="F:carbohydrate binding"/>
    <property type="evidence" value="ECO:0007669"/>
    <property type="project" value="UniProtKB-UniRule"/>
</dbReference>
<comment type="caution">
    <text evidence="6">The sequence shown here is derived from an EMBL/GenBank/DDBJ whole genome shotgun (WGS) entry which is preliminary data.</text>
</comment>
<dbReference type="CDD" id="cd09020">
    <property type="entry name" value="D-hex-6-P-epi_like"/>
    <property type="match status" value="1"/>
</dbReference>
<keyword evidence="3 4" id="KW-0413">Isomerase</keyword>
<dbReference type="PANTHER" id="PTHR11122:SF13">
    <property type="entry name" value="GLUCOSE-6-PHOSPHATE 1-EPIMERASE"/>
    <property type="match status" value="1"/>
</dbReference>
<gene>
    <name evidence="6" type="ORF">FYJ85_08390</name>
</gene>
<evidence type="ECO:0000256" key="2">
    <source>
        <dbReference type="ARBA" id="ARBA00005866"/>
    </source>
</evidence>
<dbReference type="PANTHER" id="PTHR11122">
    <property type="entry name" value="APOSPORY-ASSOCIATED PROTEIN C-RELATED"/>
    <property type="match status" value="1"/>
</dbReference>
<dbReference type="EC" id="5.1.3.15" evidence="4"/>
<dbReference type="InterPro" id="IPR008183">
    <property type="entry name" value="Aldose_1/G6P_1-epimerase"/>
</dbReference>
<comment type="catalytic activity">
    <reaction evidence="1">
        <text>alpha-D-glucose 6-phosphate = beta-D-glucose 6-phosphate</text>
        <dbReference type="Rhea" id="RHEA:16249"/>
        <dbReference type="ChEBI" id="CHEBI:58225"/>
        <dbReference type="ChEBI" id="CHEBI:58247"/>
        <dbReference type="EC" id="5.1.3.15"/>
    </reaction>
</comment>
<dbReference type="InterPro" id="IPR025532">
    <property type="entry name" value="G6P_1-epimerase"/>
</dbReference>
<dbReference type="SUPFAM" id="SSF74650">
    <property type="entry name" value="Galactose mutarotase-like"/>
    <property type="match status" value="1"/>
</dbReference>
<evidence type="ECO:0000313" key="7">
    <source>
        <dbReference type="Proteomes" id="UP000435649"/>
    </source>
</evidence>